<feature type="region of interest" description="Disordered" evidence="1">
    <location>
        <begin position="1"/>
        <end position="20"/>
    </location>
</feature>
<keyword evidence="3" id="KW-1185">Reference proteome</keyword>
<sequence>MVDETEHKASLSSDDAETRQEWLAENAAALAKQAEWHDRQGHPLSDIISAPGRSTWTR</sequence>
<accession>A0A1H3LZC1</accession>
<proteinExistence type="predicted"/>
<organism evidence="2 3">
    <name type="scientific">Citreimonas salinaria</name>
    <dbReference type="NCBI Taxonomy" id="321339"/>
    <lineage>
        <taxon>Bacteria</taxon>
        <taxon>Pseudomonadati</taxon>
        <taxon>Pseudomonadota</taxon>
        <taxon>Alphaproteobacteria</taxon>
        <taxon>Rhodobacterales</taxon>
        <taxon>Roseobacteraceae</taxon>
        <taxon>Citreimonas</taxon>
    </lineage>
</organism>
<evidence type="ECO:0000313" key="2">
    <source>
        <dbReference type="EMBL" id="SDY69676.1"/>
    </source>
</evidence>
<dbReference type="STRING" id="321339.SAMN05444340_11512"/>
<protein>
    <submittedName>
        <fullName evidence="2">Uncharacterized protein</fullName>
    </submittedName>
</protein>
<feature type="region of interest" description="Disordered" evidence="1">
    <location>
        <begin position="32"/>
        <end position="58"/>
    </location>
</feature>
<reference evidence="2 3" key="1">
    <citation type="submission" date="2016-10" db="EMBL/GenBank/DDBJ databases">
        <authorList>
            <person name="de Groot N.N."/>
        </authorList>
    </citation>
    <scope>NUCLEOTIDE SEQUENCE [LARGE SCALE GENOMIC DNA]</scope>
    <source>
        <strain evidence="2 3">DSM 26880</strain>
    </source>
</reference>
<dbReference type="EMBL" id="FNPF01000015">
    <property type="protein sequence ID" value="SDY69676.1"/>
    <property type="molecule type" value="Genomic_DNA"/>
</dbReference>
<evidence type="ECO:0000256" key="1">
    <source>
        <dbReference type="SAM" id="MobiDB-lite"/>
    </source>
</evidence>
<dbReference type="AlphaFoldDB" id="A0A1H3LZC1"/>
<evidence type="ECO:0000313" key="3">
    <source>
        <dbReference type="Proteomes" id="UP000199286"/>
    </source>
</evidence>
<dbReference type="Proteomes" id="UP000199286">
    <property type="component" value="Unassembled WGS sequence"/>
</dbReference>
<name>A0A1H3LZC1_9RHOB</name>
<dbReference type="RefSeq" id="WP_177177938.1">
    <property type="nucleotide sequence ID" value="NZ_FNPF01000015.1"/>
</dbReference>
<gene>
    <name evidence="2" type="ORF">SAMN05444340_11512</name>
</gene>